<organism evidence="10 11">
    <name type="scientific">Aspergillus fumigatus</name>
    <name type="common">Neosartorya fumigata</name>
    <dbReference type="NCBI Taxonomy" id="746128"/>
    <lineage>
        <taxon>Eukaryota</taxon>
        <taxon>Fungi</taxon>
        <taxon>Dikarya</taxon>
        <taxon>Ascomycota</taxon>
        <taxon>Pezizomycotina</taxon>
        <taxon>Eurotiomycetes</taxon>
        <taxon>Eurotiomycetidae</taxon>
        <taxon>Eurotiales</taxon>
        <taxon>Aspergillaceae</taxon>
        <taxon>Aspergillus</taxon>
        <taxon>Aspergillus subgen. Fumigati</taxon>
    </lineage>
</organism>
<evidence type="ECO:0000256" key="5">
    <source>
        <dbReference type="ARBA" id="ARBA00022989"/>
    </source>
</evidence>
<evidence type="ECO:0000256" key="4">
    <source>
        <dbReference type="ARBA" id="ARBA00022692"/>
    </source>
</evidence>
<feature type="transmembrane region" description="Helical" evidence="8">
    <location>
        <begin position="338"/>
        <end position="358"/>
    </location>
</feature>
<feature type="transmembrane region" description="Helical" evidence="8">
    <location>
        <begin position="364"/>
        <end position="384"/>
    </location>
</feature>
<feature type="transmembrane region" description="Helical" evidence="8">
    <location>
        <begin position="696"/>
        <end position="719"/>
    </location>
</feature>
<dbReference type="Pfam" id="PF07690">
    <property type="entry name" value="MFS_1"/>
    <property type="match status" value="1"/>
</dbReference>
<name>A0A9P4ZY25_ASPFM</name>
<dbReference type="Gene3D" id="1.20.1250.20">
    <property type="entry name" value="MFS general substrate transporter like domains"/>
    <property type="match status" value="1"/>
</dbReference>
<feature type="domain" description="Beta-ketoacyl synthase-like N-terminal" evidence="9">
    <location>
        <begin position="9"/>
        <end position="74"/>
    </location>
</feature>
<feature type="transmembrane region" description="Helical" evidence="8">
    <location>
        <begin position="430"/>
        <end position="449"/>
    </location>
</feature>
<keyword evidence="3" id="KW-0813">Transport</keyword>
<dbReference type="InterPro" id="IPR016039">
    <property type="entry name" value="Thiolase-like"/>
</dbReference>
<dbReference type="Gene3D" id="3.40.47.10">
    <property type="match status" value="1"/>
</dbReference>
<dbReference type="GO" id="GO:0022857">
    <property type="term" value="F:transmembrane transporter activity"/>
    <property type="evidence" value="ECO:0007669"/>
    <property type="project" value="InterPro"/>
</dbReference>
<feature type="region of interest" description="Disordered" evidence="7">
    <location>
        <begin position="132"/>
        <end position="165"/>
    </location>
</feature>
<dbReference type="InterPro" id="IPR052599">
    <property type="entry name" value="SLC43A_AATransporter"/>
</dbReference>
<evidence type="ECO:0000256" key="3">
    <source>
        <dbReference type="ARBA" id="ARBA00022448"/>
    </source>
</evidence>
<dbReference type="Proteomes" id="UP000813423">
    <property type="component" value="Unassembled WGS sequence"/>
</dbReference>
<protein>
    <recommendedName>
        <fullName evidence="9">Beta-ketoacyl synthase-like N-terminal domain-containing protein</fullName>
    </recommendedName>
</protein>
<feature type="transmembrane region" description="Helical" evidence="8">
    <location>
        <begin position="569"/>
        <end position="589"/>
    </location>
</feature>
<evidence type="ECO:0000256" key="1">
    <source>
        <dbReference type="ARBA" id="ARBA00004141"/>
    </source>
</evidence>
<sequence>MTTMSDKLEPLAIVGMKWRFSGEANSASGFWDVLTNARSAKSRIQADRFNVDAHYHPSADRNGSIIKEGHFLKEGIAASMRPSSQWQQRRQRAWTLSIAFFWSRDADRIRGRQPIHKSMSLNRVSYLESWGQTRPGSLQQQQQGQEDGDSDSVDGRNVDLPESSLSSSFQSTYTYRLNFNPYAGPGWTQTPDEVAPEVLPSGPETPTIKTQPKPLEEGDHGRYDPQHASLRLPNEDYPLQTTGAFEVSSTRRICQVIVAVIYCFLAAGVVFGFAALKPVLIREGVYHNLCSRDELSKNRGVCYGQELRLNLMFTIAAVATNVCALPVGTILDQYGPRVCGIISSICLTFGALLLSFAANLPFDAYIPGYLLLSLGGPFIFISSFQLSNTFPTRSGLILSMLTGAFDASSALFLIFRLTNERTNGSFTSHKFFMVYLIVPAFILAAQLLVMPATSYKTAGELVQQAEAYIVDEANDHVDERIHNRSEGERQRNDRRVHRQDVVSKIQDLLGDSSINDIAGLDEFSRITLPPPDEVQDRIVGKTPPRNTTAGGVWGALHGRSAIQQIATPWFVLIMLFTVLQMLRINYFVASIRAQYDYLLSPALSKQLNSVFDVLLPLGGLLSVPFIGTILDTLKTQHVLLILVSTATVIGILGCIPHSLPAGYANIALFVIYRPFYYTAVSDYAAKVFGFQTFGKVYGLIICLAGLGNFLQAGLDALTFKLFARDPVPVNLVLTASTGVIGAALVGFVWWQAKRIDASRAQGIAGKGAVVDVDNGRIERTIVQSKQVGRPRPDSIAVEYTGVAARDWEREREREPLLLRGPQHMGAHGEASSYGISSGP</sequence>
<evidence type="ECO:0000313" key="10">
    <source>
        <dbReference type="EMBL" id="KAH1901418.1"/>
    </source>
</evidence>
<evidence type="ECO:0000256" key="7">
    <source>
        <dbReference type="SAM" id="MobiDB-lite"/>
    </source>
</evidence>
<keyword evidence="5 8" id="KW-1133">Transmembrane helix</keyword>
<dbReference type="Pfam" id="PF00109">
    <property type="entry name" value="ketoacyl-synt"/>
    <property type="match status" value="1"/>
</dbReference>
<dbReference type="SUPFAM" id="SSF53901">
    <property type="entry name" value="Thiolase-like"/>
    <property type="match status" value="1"/>
</dbReference>
<feature type="transmembrane region" description="Helical" evidence="8">
    <location>
        <begin position="256"/>
        <end position="276"/>
    </location>
</feature>
<dbReference type="PANTHER" id="PTHR20772">
    <property type="entry name" value="PROTEIN FMP42"/>
    <property type="match status" value="1"/>
</dbReference>
<reference evidence="10" key="1">
    <citation type="submission" date="2021-08" db="EMBL/GenBank/DDBJ databases">
        <title>Global Aspergillus fumigatus from environmental and clinical sources.</title>
        <authorList>
            <person name="Barber A."/>
            <person name="Sae-Ong T."/>
        </authorList>
    </citation>
    <scope>NUCLEOTIDE SEQUENCE</scope>
    <source>
        <strain evidence="10">NRZ-2016-071</strain>
    </source>
</reference>
<comment type="similarity">
    <text evidence="2">Belongs to the SLC43A transporter (TC 2.A.1.44) family.</text>
</comment>
<feature type="transmembrane region" description="Helical" evidence="8">
    <location>
        <begin position="665"/>
        <end position="684"/>
    </location>
</feature>
<evidence type="ECO:0000256" key="8">
    <source>
        <dbReference type="SAM" id="Phobius"/>
    </source>
</evidence>
<feature type="transmembrane region" description="Helical" evidence="8">
    <location>
        <begin position="311"/>
        <end position="331"/>
    </location>
</feature>
<comment type="subcellular location">
    <subcellularLocation>
        <location evidence="1">Membrane</location>
        <topology evidence="1">Multi-pass membrane protein</topology>
    </subcellularLocation>
</comment>
<accession>A0A9P4ZY25</accession>
<feature type="transmembrane region" description="Helical" evidence="8">
    <location>
        <begin position="396"/>
        <end position="418"/>
    </location>
</feature>
<feature type="compositionally biased region" description="Low complexity" evidence="7">
    <location>
        <begin position="136"/>
        <end position="145"/>
    </location>
</feature>
<dbReference type="GO" id="GO:0000329">
    <property type="term" value="C:fungal-type vacuole membrane"/>
    <property type="evidence" value="ECO:0007669"/>
    <property type="project" value="TreeGrafter"/>
</dbReference>
<evidence type="ECO:0000259" key="9">
    <source>
        <dbReference type="Pfam" id="PF00109"/>
    </source>
</evidence>
<evidence type="ECO:0000256" key="2">
    <source>
        <dbReference type="ARBA" id="ARBA00006595"/>
    </source>
</evidence>
<dbReference type="InterPro" id="IPR011701">
    <property type="entry name" value="MFS"/>
</dbReference>
<proteinExistence type="inferred from homology"/>
<feature type="region of interest" description="Disordered" evidence="7">
    <location>
        <begin position="187"/>
        <end position="220"/>
    </location>
</feature>
<feature type="transmembrane region" description="Helical" evidence="8">
    <location>
        <begin position="637"/>
        <end position="659"/>
    </location>
</feature>
<feature type="transmembrane region" description="Helical" evidence="8">
    <location>
        <begin position="609"/>
        <end position="630"/>
    </location>
</feature>
<gene>
    <name evidence="10" type="ORF">KXV57_007897</name>
</gene>
<dbReference type="SUPFAM" id="SSF103473">
    <property type="entry name" value="MFS general substrate transporter"/>
    <property type="match status" value="1"/>
</dbReference>
<evidence type="ECO:0000313" key="11">
    <source>
        <dbReference type="Proteomes" id="UP000813423"/>
    </source>
</evidence>
<dbReference type="AlphaFoldDB" id="A0A9P4ZY25"/>
<feature type="transmembrane region" description="Helical" evidence="8">
    <location>
        <begin position="731"/>
        <end position="750"/>
    </location>
</feature>
<dbReference type="InterPro" id="IPR014030">
    <property type="entry name" value="Ketoacyl_synth_N"/>
</dbReference>
<keyword evidence="6 8" id="KW-0472">Membrane</keyword>
<keyword evidence="4 8" id="KW-0812">Transmembrane</keyword>
<dbReference type="InterPro" id="IPR036259">
    <property type="entry name" value="MFS_trans_sf"/>
</dbReference>
<evidence type="ECO:0000256" key="6">
    <source>
        <dbReference type="ARBA" id="ARBA00023136"/>
    </source>
</evidence>
<dbReference type="PANTHER" id="PTHR20772:SF2">
    <property type="entry name" value="PROTEIN FMP42"/>
    <property type="match status" value="1"/>
</dbReference>
<dbReference type="GO" id="GO:0016746">
    <property type="term" value="F:acyltransferase activity"/>
    <property type="evidence" value="ECO:0007669"/>
    <property type="project" value="InterPro"/>
</dbReference>
<dbReference type="EMBL" id="JAIBSC010000067">
    <property type="protein sequence ID" value="KAH1901418.1"/>
    <property type="molecule type" value="Genomic_DNA"/>
</dbReference>
<comment type="caution">
    <text evidence="10">The sequence shown here is derived from an EMBL/GenBank/DDBJ whole genome shotgun (WGS) entry which is preliminary data.</text>
</comment>